<dbReference type="Proteomes" id="UP000192074">
    <property type="component" value="Unassembled WGS sequence"/>
</dbReference>
<accession>A0A822V3I3</accession>
<evidence type="ECO:0000313" key="2">
    <source>
        <dbReference type="Proteomes" id="UP000192074"/>
    </source>
</evidence>
<name>A0A822V3I3_AGRTU</name>
<comment type="caution">
    <text evidence="1">The sequence shown here is derived from an EMBL/GenBank/DDBJ whole genome shotgun (WGS) entry which is preliminary data.</text>
</comment>
<evidence type="ECO:0000313" key="1">
    <source>
        <dbReference type="EMBL" id="CVI22861.1"/>
    </source>
</evidence>
<reference evidence="1 2" key="1">
    <citation type="submission" date="2016-01" db="EMBL/GenBank/DDBJ databases">
        <authorList>
            <person name="Regsiter A."/>
            <person name="william w."/>
        </authorList>
    </citation>
    <scope>NUCLEOTIDE SEQUENCE [LARGE SCALE GENOMIC DNA]</scope>
    <source>
        <strain evidence="1 2">B6</strain>
    </source>
</reference>
<dbReference type="EMBL" id="FCNL01000034">
    <property type="protein sequence ID" value="CVI22861.1"/>
    <property type="molecule type" value="Genomic_DNA"/>
</dbReference>
<proteinExistence type="predicted"/>
<protein>
    <submittedName>
        <fullName evidence="1">Uncharacterized protein</fullName>
    </submittedName>
</protein>
<organism evidence="1 2">
    <name type="scientific">Agrobacterium tumefaciens str. B6</name>
    <dbReference type="NCBI Taxonomy" id="1183423"/>
    <lineage>
        <taxon>Bacteria</taxon>
        <taxon>Pseudomonadati</taxon>
        <taxon>Pseudomonadota</taxon>
        <taxon>Alphaproteobacteria</taxon>
        <taxon>Hyphomicrobiales</taxon>
        <taxon>Rhizobiaceae</taxon>
        <taxon>Rhizobium/Agrobacterium group</taxon>
        <taxon>Agrobacterium</taxon>
        <taxon>Agrobacterium tumefaciens complex</taxon>
    </lineage>
</organism>
<dbReference type="AlphaFoldDB" id="A0A822V3I3"/>
<gene>
    <name evidence="1" type="ORF">AGR4A_Lc40653</name>
</gene>
<sequence length="64" mass="7169">MHGSPVKVGMWHRIKSMSGCWKTADEIYGNAHTAAMGLGWRRETLNFPQGPAFALHCLNGWLSR</sequence>